<dbReference type="EMBL" id="HE616890">
    <property type="protein sequence ID" value="CCE96185.1"/>
    <property type="molecule type" value="Genomic_DNA"/>
</dbReference>
<dbReference type="STRING" id="1117943.SFHH103_01688"/>
<reference evidence="1 2" key="1">
    <citation type="journal article" date="2012" name="J. Bacteriol.">
        <title>Genome sequence of the soybean symbiont Sinorhizobium fredii HH103.</title>
        <authorList>
            <person name="Weidner S."/>
            <person name="Becker A."/>
            <person name="Bonilla I."/>
            <person name="Jaenicke S."/>
            <person name="Lloret J."/>
            <person name="Margaret I."/>
            <person name="Puhler A."/>
            <person name="Ruiz-Sainz J.E."/>
            <person name="Schneiker-Bekel S."/>
            <person name="Szczepanowski R."/>
            <person name="Vinardell J.M."/>
            <person name="Zehner S."/>
            <person name="Gottfert M."/>
        </authorList>
    </citation>
    <scope>NUCLEOTIDE SEQUENCE [LARGE SCALE GENOMIC DNA]</scope>
    <source>
        <strain evidence="1 2">HH103</strain>
    </source>
</reference>
<dbReference type="HOGENOM" id="CLU_125950_0_0_5"/>
<protein>
    <submittedName>
        <fullName evidence="1">Uncharacterized protein</fullName>
    </submittedName>
</protein>
<dbReference type="AlphaFoldDB" id="G9A7F5"/>
<proteinExistence type="predicted"/>
<gene>
    <name evidence="1" type="ordered locus">SFHH103_01688</name>
</gene>
<sequence>MADELTPKRIIQPSPQQKRMDAIRNRVALAATDWGVQSDGGKLCLTATSREGTALVATITAGAPIGDSEMALNAPDDLIWLLRTYDALAGRYRTLRGDRGHQAPPHEQQKPKDYAAECAMKCAEPAFKKFLEECHGLERPLTDDRAANKVRFILKIGSRAELNDDSNAAERWKRLRNDFDAWRKR</sequence>
<evidence type="ECO:0000313" key="1">
    <source>
        <dbReference type="EMBL" id="CCE96185.1"/>
    </source>
</evidence>
<organism evidence="1 2">
    <name type="scientific">Sinorhizobium fredii (strain HH103)</name>
    <dbReference type="NCBI Taxonomy" id="1117943"/>
    <lineage>
        <taxon>Bacteria</taxon>
        <taxon>Pseudomonadati</taxon>
        <taxon>Pseudomonadota</taxon>
        <taxon>Alphaproteobacteria</taxon>
        <taxon>Hyphomicrobiales</taxon>
        <taxon>Rhizobiaceae</taxon>
        <taxon>Sinorhizobium/Ensifer group</taxon>
        <taxon>Sinorhizobium</taxon>
    </lineage>
</organism>
<accession>G9A7F5</accession>
<evidence type="ECO:0000313" key="2">
    <source>
        <dbReference type="Proteomes" id="UP000007735"/>
    </source>
</evidence>
<dbReference type="eggNOG" id="ENOG5032YEW">
    <property type="taxonomic scope" value="Bacteria"/>
</dbReference>
<dbReference type="KEGG" id="sfh:SFHH103_01688"/>
<dbReference type="PATRIC" id="fig|380.5.peg.1793"/>
<dbReference type="RefSeq" id="WP_014328648.1">
    <property type="nucleotide sequence ID" value="NC_016812.1"/>
</dbReference>
<name>G9A7F5_SINF1</name>
<dbReference type="Proteomes" id="UP000007735">
    <property type="component" value="Chromosome"/>
</dbReference>